<protein>
    <submittedName>
        <fullName evidence="2">CinA family protein</fullName>
    </submittedName>
</protein>
<organism evidence="2">
    <name type="scientific">Candidatus Aciduliprofundum boonei</name>
    <dbReference type="NCBI Taxonomy" id="379547"/>
    <lineage>
        <taxon>Archaea</taxon>
        <taxon>Methanobacteriati</taxon>
        <taxon>Thermoplasmatota</taxon>
        <taxon>DHVE2 group</taxon>
        <taxon>Candidatus Aciduliprofundum</taxon>
    </lineage>
</organism>
<proteinExistence type="predicted"/>
<dbReference type="InterPro" id="IPR008136">
    <property type="entry name" value="CinA_C"/>
</dbReference>
<dbReference type="AlphaFoldDB" id="A0A7J3TA30"/>
<dbReference type="Pfam" id="PF02464">
    <property type="entry name" value="CinA"/>
    <property type="match status" value="1"/>
</dbReference>
<sequence>MIAQILGDSLMKRGWKIAVAESCTGGLIGHLITNVPGSSRYFLGDVVAYSNEAKLTLLGVNEITIHKYGAVSRECAGEMVKGVVKLFKANVGISTTGIAGPGGGTPEKPVGLAYIGLLTPKKMVVNRYIFKGKREETKEKISLRALEDMVNLLEK</sequence>
<dbReference type="EMBL" id="DRTM01000109">
    <property type="protein sequence ID" value="HHE75791.1"/>
    <property type="molecule type" value="Genomic_DNA"/>
</dbReference>
<dbReference type="NCBIfam" id="TIGR00199">
    <property type="entry name" value="PncC_domain"/>
    <property type="match status" value="1"/>
</dbReference>
<name>A0A7J3TA30_9ARCH</name>
<gene>
    <name evidence="2" type="ORF">ENL31_01520</name>
</gene>
<dbReference type="Gene3D" id="3.90.950.20">
    <property type="entry name" value="CinA-like"/>
    <property type="match status" value="1"/>
</dbReference>
<comment type="caution">
    <text evidence="2">The sequence shown here is derived from an EMBL/GenBank/DDBJ whole genome shotgun (WGS) entry which is preliminary data.</text>
</comment>
<accession>A0A7J3TA30</accession>
<feature type="domain" description="CinA C-terminal" evidence="1">
    <location>
        <begin position="2"/>
        <end position="151"/>
    </location>
</feature>
<evidence type="ECO:0000313" key="2">
    <source>
        <dbReference type="EMBL" id="HHE75791.1"/>
    </source>
</evidence>
<reference evidence="2" key="1">
    <citation type="journal article" date="2020" name="mSystems">
        <title>Genome- and Community-Level Interaction Insights into Carbon Utilization and Element Cycling Functions of Hydrothermarchaeota in Hydrothermal Sediment.</title>
        <authorList>
            <person name="Zhou Z."/>
            <person name="Liu Y."/>
            <person name="Xu W."/>
            <person name="Pan J."/>
            <person name="Luo Z.H."/>
            <person name="Li M."/>
        </authorList>
    </citation>
    <scope>NUCLEOTIDE SEQUENCE [LARGE SCALE GENOMIC DNA]</scope>
    <source>
        <strain evidence="2">HyVt-85</strain>
    </source>
</reference>
<dbReference type="InterPro" id="IPR036653">
    <property type="entry name" value="CinA-like_C"/>
</dbReference>
<dbReference type="SUPFAM" id="SSF142433">
    <property type="entry name" value="CinA-like"/>
    <property type="match status" value="1"/>
</dbReference>
<evidence type="ECO:0000259" key="1">
    <source>
        <dbReference type="Pfam" id="PF02464"/>
    </source>
</evidence>
<dbReference type="Proteomes" id="UP000886130">
    <property type="component" value="Unassembled WGS sequence"/>
</dbReference>